<gene>
    <name evidence="2" type="ORF">ODALV1_LOCUS18639</name>
</gene>
<organism evidence="2 3">
    <name type="scientific">Orchesella dallaii</name>
    <dbReference type="NCBI Taxonomy" id="48710"/>
    <lineage>
        <taxon>Eukaryota</taxon>
        <taxon>Metazoa</taxon>
        <taxon>Ecdysozoa</taxon>
        <taxon>Arthropoda</taxon>
        <taxon>Hexapoda</taxon>
        <taxon>Collembola</taxon>
        <taxon>Entomobryomorpha</taxon>
        <taxon>Entomobryoidea</taxon>
        <taxon>Orchesellidae</taxon>
        <taxon>Orchesellinae</taxon>
        <taxon>Orchesella</taxon>
    </lineage>
</organism>
<feature type="transmembrane region" description="Helical" evidence="1">
    <location>
        <begin position="123"/>
        <end position="146"/>
    </location>
</feature>
<evidence type="ECO:0000313" key="2">
    <source>
        <dbReference type="EMBL" id="CAL8119621.1"/>
    </source>
</evidence>
<feature type="transmembrane region" description="Helical" evidence="1">
    <location>
        <begin position="12"/>
        <end position="30"/>
    </location>
</feature>
<reference evidence="2 3" key="1">
    <citation type="submission" date="2024-08" db="EMBL/GenBank/DDBJ databases">
        <authorList>
            <person name="Cucini C."/>
            <person name="Frati F."/>
        </authorList>
    </citation>
    <scope>NUCLEOTIDE SEQUENCE [LARGE SCALE GENOMIC DNA]</scope>
</reference>
<evidence type="ECO:0000313" key="3">
    <source>
        <dbReference type="Proteomes" id="UP001642540"/>
    </source>
</evidence>
<keyword evidence="1" id="KW-1133">Transmembrane helix</keyword>
<keyword evidence="3" id="KW-1185">Reference proteome</keyword>
<dbReference type="EMBL" id="CAXLJM020000061">
    <property type="protein sequence ID" value="CAL8119621.1"/>
    <property type="molecule type" value="Genomic_DNA"/>
</dbReference>
<evidence type="ECO:0000256" key="1">
    <source>
        <dbReference type="SAM" id="Phobius"/>
    </source>
</evidence>
<proteinExistence type="predicted"/>
<sequence length="170" mass="18600">MARSILTFRQVITTLAGIYLILAANQWLTFDRDPIVVTNVKEHDMNTQAAAETGSRVQAQIQQEIGHDIIKAEPAGPANGLNPVGTSFKTNGTRYGKPSFPPGYEKSGLAQEQHVEDEMSVSLAFLATIFGILLSVMLVAVLFLCLEESFKAQNHLLLLPETVVPCCRNM</sequence>
<keyword evidence="1" id="KW-0472">Membrane</keyword>
<comment type="caution">
    <text evidence="2">The sequence shown here is derived from an EMBL/GenBank/DDBJ whole genome shotgun (WGS) entry which is preliminary data.</text>
</comment>
<accession>A0ABP1R537</accession>
<keyword evidence="1" id="KW-0812">Transmembrane</keyword>
<protein>
    <submittedName>
        <fullName evidence="2">Uncharacterized protein</fullName>
    </submittedName>
</protein>
<dbReference type="Proteomes" id="UP001642540">
    <property type="component" value="Unassembled WGS sequence"/>
</dbReference>
<name>A0ABP1R537_9HEXA</name>